<dbReference type="PROSITE" id="PS50157">
    <property type="entry name" value="ZINC_FINGER_C2H2_2"/>
    <property type="match status" value="1"/>
</dbReference>
<dbReference type="SUPFAM" id="SSF57667">
    <property type="entry name" value="beta-beta-alpha zinc fingers"/>
    <property type="match status" value="1"/>
</dbReference>
<evidence type="ECO:0000256" key="6">
    <source>
        <dbReference type="PROSITE-ProRule" id="PRU00042"/>
    </source>
</evidence>
<organism evidence="8 9">
    <name type="scientific">Penstemon smallii</name>
    <dbReference type="NCBI Taxonomy" id="265156"/>
    <lineage>
        <taxon>Eukaryota</taxon>
        <taxon>Viridiplantae</taxon>
        <taxon>Streptophyta</taxon>
        <taxon>Embryophyta</taxon>
        <taxon>Tracheophyta</taxon>
        <taxon>Spermatophyta</taxon>
        <taxon>Magnoliopsida</taxon>
        <taxon>eudicotyledons</taxon>
        <taxon>Gunneridae</taxon>
        <taxon>Pentapetalae</taxon>
        <taxon>asterids</taxon>
        <taxon>lamiids</taxon>
        <taxon>Lamiales</taxon>
        <taxon>Plantaginaceae</taxon>
        <taxon>Cheloneae</taxon>
        <taxon>Penstemon</taxon>
    </lineage>
</organism>
<dbReference type="EMBL" id="JBJXBP010000007">
    <property type="protein sequence ID" value="KAL3819151.1"/>
    <property type="molecule type" value="Genomic_DNA"/>
</dbReference>
<keyword evidence="3 6" id="KW-0863">Zinc-finger</keyword>
<name>A0ABD3S3U8_9LAMI</name>
<dbReference type="PANTHER" id="PTHR47287:SF15">
    <property type="entry name" value="ZINC FINGER PROTEIN 3-LIKE"/>
    <property type="match status" value="1"/>
</dbReference>
<evidence type="ECO:0000256" key="5">
    <source>
        <dbReference type="ARBA" id="ARBA00023242"/>
    </source>
</evidence>
<feature type="domain" description="C2H2-type" evidence="7">
    <location>
        <begin position="59"/>
        <end position="86"/>
    </location>
</feature>
<evidence type="ECO:0000256" key="4">
    <source>
        <dbReference type="ARBA" id="ARBA00022833"/>
    </source>
</evidence>
<evidence type="ECO:0000259" key="7">
    <source>
        <dbReference type="PROSITE" id="PS50157"/>
    </source>
</evidence>
<evidence type="ECO:0000256" key="1">
    <source>
        <dbReference type="ARBA" id="ARBA00004123"/>
    </source>
</evidence>
<dbReference type="Gene3D" id="3.30.160.60">
    <property type="entry name" value="Classic Zinc Finger"/>
    <property type="match status" value="1"/>
</dbReference>
<comment type="caution">
    <text evidence="8">The sequence shown here is derived from an EMBL/GenBank/DDBJ whole genome shotgun (WGS) entry which is preliminary data.</text>
</comment>
<accession>A0ABD3S3U8</accession>
<keyword evidence="5" id="KW-0539">Nucleus</keyword>
<keyword evidence="4" id="KW-0862">Zinc</keyword>
<gene>
    <name evidence="8" type="ORF">ACJIZ3_005056</name>
</gene>
<keyword evidence="2" id="KW-0479">Metal-binding</keyword>
<dbReference type="PROSITE" id="PS00028">
    <property type="entry name" value="ZINC_FINGER_C2H2_1"/>
    <property type="match status" value="1"/>
</dbReference>
<evidence type="ECO:0000313" key="9">
    <source>
        <dbReference type="Proteomes" id="UP001634393"/>
    </source>
</evidence>
<comment type="subcellular location">
    <subcellularLocation>
        <location evidence="1">Nucleus</location>
    </subcellularLocation>
</comment>
<dbReference type="Proteomes" id="UP001634393">
    <property type="component" value="Unassembled WGS sequence"/>
</dbReference>
<evidence type="ECO:0000256" key="3">
    <source>
        <dbReference type="ARBA" id="ARBA00022771"/>
    </source>
</evidence>
<dbReference type="InterPro" id="IPR044246">
    <property type="entry name" value="ZFP3-like"/>
</dbReference>
<reference evidence="8 9" key="1">
    <citation type="submission" date="2024-12" db="EMBL/GenBank/DDBJ databases">
        <title>The unique morphological basis and parallel evolutionary history of personate flowers in Penstemon.</title>
        <authorList>
            <person name="Depatie T.H."/>
            <person name="Wessinger C.A."/>
        </authorList>
    </citation>
    <scope>NUCLEOTIDE SEQUENCE [LARGE SCALE GENOMIC DNA]</scope>
    <source>
        <strain evidence="8">WTNN_2</strain>
        <tissue evidence="8">Leaf</tissue>
    </source>
</reference>
<evidence type="ECO:0000313" key="8">
    <source>
        <dbReference type="EMBL" id="KAL3819151.1"/>
    </source>
</evidence>
<sequence>MEEQVISPKQEEIQINSDNLVLDLTLSTKDSVQNSKPEFNLFHRNNTPQINSQSEPRVFSCNYCNRKFYNSQALGGHQNAHKRERATAKGQCNGGAASFNYHDVNCYSNMGSIPLHGSFNNSLGTQVHSMINKPSYSTVSGIQIYGLNSGWPIKPIDQKQEVERVKEENHVGPSSSGAARFGGGRRFSPAVDWINNLKTSNNQEELEKLDLSLKL</sequence>
<proteinExistence type="predicted"/>
<keyword evidence="9" id="KW-1185">Reference proteome</keyword>
<dbReference type="InterPro" id="IPR013087">
    <property type="entry name" value="Znf_C2H2_type"/>
</dbReference>
<dbReference type="GO" id="GO:0005634">
    <property type="term" value="C:nucleus"/>
    <property type="evidence" value="ECO:0007669"/>
    <property type="project" value="UniProtKB-SubCell"/>
</dbReference>
<dbReference type="GO" id="GO:0008270">
    <property type="term" value="F:zinc ion binding"/>
    <property type="evidence" value="ECO:0007669"/>
    <property type="project" value="UniProtKB-KW"/>
</dbReference>
<protein>
    <recommendedName>
        <fullName evidence="7">C2H2-type domain-containing protein</fullName>
    </recommendedName>
</protein>
<dbReference type="PANTHER" id="PTHR47287">
    <property type="entry name" value="C2H2 AND C2HC ZINC FINGERS SUPERFAMILY PROTEIN"/>
    <property type="match status" value="1"/>
</dbReference>
<dbReference type="InterPro" id="IPR036236">
    <property type="entry name" value="Znf_C2H2_sf"/>
</dbReference>
<evidence type="ECO:0000256" key="2">
    <source>
        <dbReference type="ARBA" id="ARBA00022723"/>
    </source>
</evidence>
<dbReference type="AlphaFoldDB" id="A0ABD3S3U8"/>